<dbReference type="Proteomes" id="UP000825935">
    <property type="component" value="Chromosome 23"/>
</dbReference>
<keyword evidence="3" id="KW-1185">Reference proteome</keyword>
<sequence>MRQQYEFDFVTKYVPVHRCACQHTHTRSSIDAFIMCIILIQIFIFYSFELMFLNLQHSSMPLLLLRDVGGEQHQRVRFQGLECKFYQPFRHAAKCLYPSAGQSMNVD</sequence>
<dbReference type="EMBL" id="CM035428">
    <property type="protein sequence ID" value="KAH7301799.1"/>
    <property type="molecule type" value="Genomic_DNA"/>
</dbReference>
<keyword evidence="1" id="KW-0812">Transmembrane</keyword>
<keyword evidence="1" id="KW-1133">Transmembrane helix</keyword>
<keyword evidence="1" id="KW-0472">Membrane</keyword>
<evidence type="ECO:0000313" key="2">
    <source>
        <dbReference type="EMBL" id="KAH7301800.1"/>
    </source>
</evidence>
<gene>
    <name evidence="2" type="ORF">KP509_23G043800</name>
</gene>
<dbReference type="EMBL" id="CM035428">
    <property type="protein sequence ID" value="KAH7301800.1"/>
    <property type="molecule type" value="Genomic_DNA"/>
</dbReference>
<organism evidence="2 3">
    <name type="scientific">Ceratopteris richardii</name>
    <name type="common">Triangle waterfern</name>
    <dbReference type="NCBI Taxonomy" id="49495"/>
    <lineage>
        <taxon>Eukaryota</taxon>
        <taxon>Viridiplantae</taxon>
        <taxon>Streptophyta</taxon>
        <taxon>Embryophyta</taxon>
        <taxon>Tracheophyta</taxon>
        <taxon>Polypodiopsida</taxon>
        <taxon>Polypodiidae</taxon>
        <taxon>Polypodiales</taxon>
        <taxon>Pteridineae</taxon>
        <taxon>Pteridaceae</taxon>
        <taxon>Parkerioideae</taxon>
        <taxon>Ceratopteris</taxon>
    </lineage>
</organism>
<dbReference type="AlphaFoldDB" id="A0A8T2RZB2"/>
<proteinExistence type="predicted"/>
<accession>A0A8T2RZB2</accession>
<comment type="caution">
    <text evidence="2">The sequence shown here is derived from an EMBL/GenBank/DDBJ whole genome shotgun (WGS) entry which is preliminary data.</text>
</comment>
<evidence type="ECO:0000256" key="1">
    <source>
        <dbReference type="SAM" id="Phobius"/>
    </source>
</evidence>
<name>A0A8T2RZB2_CERRI</name>
<protein>
    <submittedName>
        <fullName evidence="2">Uncharacterized protein</fullName>
    </submittedName>
</protein>
<feature type="transmembrane region" description="Helical" evidence="1">
    <location>
        <begin position="32"/>
        <end position="53"/>
    </location>
</feature>
<evidence type="ECO:0000313" key="3">
    <source>
        <dbReference type="Proteomes" id="UP000825935"/>
    </source>
</evidence>
<reference evidence="2 3" key="1">
    <citation type="submission" date="2021-08" db="EMBL/GenBank/DDBJ databases">
        <title>WGS assembly of Ceratopteris richardii.</title>
        <authorList>
            <person name="Marchant D.B."/>
            <person name="Chen G."/>
            <person name="Jenkins J."/>
            <person name="Shu S."/>
            <person name="Leebens-Mack J."/>
            <person name="Grimwood J."/>
            <person name="Schmutz J."/>
            <person name="Soltis P."/>
            <person name="Soltis D."/>
            <person name="Chen Z.-H."/>
        </authorList>
    </citation>
    <scope>NUCLEOTIDE SEQUENCE [LARGE SCALE GENOMIC DNA]</scope>
    <source>
        <strain evidence="2">Whitten #5841</strain>
        <tissue evidence="2">Leaf</tissue>
    </source>
</reference>